<evidence type="ECO:0000256" key="6">
    <source>
        <dbReference type="PIRSR" id="PIRSR600760-2"/>
    </source>
</evidence>
<dbReference type="Proteomes" id="UP001515480">
    <property type="component" value="Unassembled WGS sequence"/>
</dbReference>
<dbReference type="InterPro" id="IPR050725">
    <property type="entry name" value="CysQ/Inositol_MonoPase"/>
</dbReference>
<feature type="binding site" evidence="6">
    <location>
        <position position="128"/>
    </location>
    <ligand>
        <name>Mg(2+)</name>
        <dbReference type="ChEBI" id="CHEBI:18420"/>
        <label>1</label>
        <note>catalytic</note>
    </ligand>
</feature>
<dbReference type="PANTHER" id="PTHR43028:SF5">
    <property type="entry name" value="3'(2'),5'-BISPHOSPHATE NUCLEOTIDASE 1"/>
    <property type="match status" value="1"/>
</dbReference>
<dbReference type="GO" id="GO:0046872">
    <property type="term" value="F:metal ion binding"/>
    <property type="evidence" value="ECO:0007669"/>
    <property type="project" value="UniProtKB-KW"/>
</dbReference>
<dbReference type="PROSITE" id="PS00630">
    <property type="entry name" value="IMP_2"/>
    <property type="match status" value="1"/>
</dbReference>
<evidence type="ECO:0000256" key="4">
    <source>
        <dbReference type="ARBA" id="ARBA00041815"/>
    </source>
</evidence>
<proteinExistence type="inferred from homology"/>
<dbReference type="InterPro" id="IPR020550">
    <property type="entry name" value="Inositol_monophosphatase_CS"/>
</dbReference>
<dbReference type="SUPFAM" id="SSF56655">
    <property type="entry name" value="Carbohydrate phosphatase"/>
    <property type="match status" value="1"/>
</dbReference>
<feature type="binding site" evidence="6">
    <location>
        <position position="261"/>
    </location>
    <ligand>
        <name>Mg(2+)</name>
        <dbReference type="ChEBI" id="CHEBI:18420"/>
        <label>1</label>
        <note>catalytic</note>
    </ligand>
</feature>
<keyword evidence="6" id="KW-0479">Metal-binding</keyword>
<sequence>MRASPAAADERLSLSELLSTCVDATRRGCEAIRQVQAARATVGLTVSRKVASDPRSALTKADLEAQAAIVSSLRAAWPSLRIVGEEDEGAEEAEARAAPPLRRDLVRAPSPDVEAWRSELTLFVDPLDGTREFVEGRLRHVQCLVGFTCRGRAVGGVVGLPFPTDEAGAPPAIVYGLVGGASATIGTRLPSALFAAERSEARRVRVATGDSSNPVLAVARRAATAGGGEEVVVGGAGNKLLAAADGLVDLAVMHFDTCSWDSCAPEAIIRAAGGKVSDLFGAPLVYSAGGGGRNALGVVGSHASARVAHDALCAQMRRDATALELLRPWGAEGAAAAAADVARGIDGLPLSAQWIRRAVAGAAAPEAALLSYAAPEAGASRGMMSTTCRLELAWAAEAGLPRSAVWKRVDMAELEAAALKARVAPLKLARDVRSYAVEAAFLASAACARLRAAAAVDVAEAYAAELKPCAAAPLESRFALLLRDFSAADGWAQRGMLGEREARAALRALARLHAFFWEGAAFWREGAEATAELERAVWPSGGYWQPSMQPAAQFASLGATYREHVAAFGAPFARELEREGVEAEGLGERLQQVAARVAARAHPFDVGGDAAAAAAAAGGRAHRTLIHGDPKAANLFVRTSEDGRCEVGLIDFQWCGFGLAATDVAHHIAAALSPDCLSCDGKREAALLDLYHGALCEALVEFEVVPTEADALAFFPRELLQEQYETGLLDMCRLVFGYQWSRADFESESLNKNSYNKSLRSAVWLAARCDALLRTYAS</sequence>
<dbReference type="Gene3D" id="3.40.190.80">
    <property type="match status" value="1"/>
</dbReference>
<dbReference type="AlphaFoldDB" id="A0AB34IV76"/>
<feature type="binding site" evidence="6">
    <location>
        <position position="125"/>
    </location>
    <ligand>
        <name>Mg(2+)</name>
        <dbReference type="ChEBI" id="CHEBI:18420"/>
        <label>1</label>
        <note>catalytic</note>
    </ligand>
</feature>
<name>A0AB34IV76_PRYPA</name>
<feature type="binding site" evidence="6">
    <location>
        <position position="127"/>
    </location>
    <ligand>
        <name>Mg(2+)</name>
        <dbReference type="ChEBI" id="CHEBI:18420"/>
        <label>1</label>
        <note>catalytic</note>
    </ligand>
</feature>
<keyword evidence="6" id="KW-0460">Magnesium</keyword>
<accession>A0AB34IV76</accession>
<gene>
    <name evidence="7" type="ORF">AB1Y20_007560</name>
</gene>
<dbReference type="EMBL" id="JBGBPQ010000017">
    <property type="protein sequence ID" value="KAL1507956.1"/>
    <property type="molecule type" value="Genomic_DNA"/>
</dbReference>
<evidence type="ECO:0000256" key="3">
    <source>
        <dbReference type="ARBA" id="ARBA00040342"/>
    </source>
</evidence>
<dbReference type="Pfam" id="PF02958">
    <property type="entry name" value="EcKL"/>
    <property type="match status" value="1"/>
</dbReference>
<dbReference type="InterPro" id="IPR004119">
    <property type="entry name" value="EcKL"/>
</dbReference>
<comment type="caution">
    <text evidence="7">The sequence shown here is derived from an EMBL/GenBank/DDBJ whole genome shotgun (WGS) entry which is preliminary data.</text>
</comment>
<comment type="similarity">
    <text evidence="1">Belongs to the inositol monophosphatase superfamily.</text>
</comment>
<evidence type="ECO:0000313" key="7">
    <source>
        <dbReference type="EMBL" id="KAL1507956.1"/>
    </source>
</evidence>
<dbReference type="GO" id="GO:0008441">
    <property type="term" value="F:3'(2'),5'-bisphosphate nucleotidase activity"/>
    <property type="evidence" value="ECO:0007669"/>
    <property type="project" value="UniProtKB-EC"/>
</dbReference>
<evidence type="ECO:0000256" key="5">
    <source>
        <dbReference type="ARBA" id="ARBA00044554"/>
    </source>
</evidence>
<comment type="cofactor">
    <cofactor evidence="6">
        <name>Mg(2+)</name>
        <dbReference type="ChEBI" id="CHEBI:18420"/>
    </cofactor>
</comment>
<evidence type="ECO:0000313" key="8">
    <source>
        <dbReference type="Proteomes" id="UP001515480"/>
    </source>
</evidence>
<keyword evidence="8" id="KW-1185">Reference proteome</keyword>
<evidence type="ECO:0000256" key="1">
    <source>
        <dbReference type="ARBA" id="ARBA00009759"/>
    </source>
</evidence>
<evidence type="ECO:0000256" key="2">
    <source>
        <dbReference type="ARBA" id="ARBA00012633"/>
    </source>
</evidence>
<dbReference type="PRINTS" id="PR00377">
    <property type="entry name" value="IMPHPHTASES"/>
</dbReference>
<dbReference type="Gene3D" id="3.30.540.10">
    <property type="entry name" value="Fructose-1,6-Bisphosphatase, subunit A, domain 1"/>
    <property type="match status" value="1"/>
</dbReference>
<feature type="binding site" evidence="6">
    <location>
        <position position="85"/>
    </location>
    <ligand>
        <name>Mg(2+)</name>
        <dbReference type="ChEBI" id="CHEBI:18420"/>
        <label>1</label>
        <note>catalytic</note>
    </ligand>
</feature>
<dbReference type="InterPro" id="IPR000760">
    <property type="entry name" value="Inositol_monophosphatase-like"/>
</dbReference>
<dbReference type="EC" id="3.1.3.7" evidence="2"/>
<dbReference type="Gene3D" id="3.90.1200.10">
    <property type="match status" value="1"/>
</dbReference>
<dbReference type="PANTHER" id="PTHR43028">
    <property type="entry name" value="3'(2'),5'-BISPHOSPHATE NUCLEOTIDASE 1"/>
    <property type="match status" value="1"/>
</dbReference>
<dbReference type="Pfam" id="PF00459">
    <property type="entry name" value="Inositol_P"/>
    <property type="match status" value="1"/>
</dbReference>
<reference evidence="7 8" key="1">
    <citation type="journal article" date="2024" name="Science">
        <title>Giant polyketide synthase enzymes in the biosynthesis of giant marine polyether toxins.</title>
        <authorList>
            <person name="Fallon T.R."/>
            <person name="Shende V.V."/>
            <person name="Wierzbicki I.H."/>
            <person name="Pendleton A.L."/>
            <person name="Watervoot N.F."/>
            <person name="Auber R.P."/>
            <person name="Gonzalez D.J."/>
            <person name="Wisecaver J.H."/>
            <person name="Moore B.S."/>
        </authorList>
    </citation>
    <scope>NUCLEOTIDE SEQUENCE [LARGE SCALE GENOMIC DNA]</scope>
    <source>
        <strain evidence="7 8">12B1</strain>
    </source>
</reference>
<dbReference type="SUPFAM" id="SSF56112">
    <property type="entry name" value="Protein kinase-like (PK-like)"/>
    <property type="match status" value="1"/>
</dbReference>
<protein>
    <recommendedName>
        <fullName evidence="3">3'(2'),5'-bisphosphate nucleotidase 1</fullName>
        <ecNumber evidence="2">3.1.3.7</ecNumber>
    </recommendedName>
    <alternativeName>
        <fullName evidence="4">Bisphosphate 3'-nucleotidase 1</fullName>
    </alternativeName>
    <alternativeName>
        <fullName evidence="5">Inositol-polyphosphate 1-phosphatase</fullName>
    </alternativeName>
</protein>
<organism evidence="7 8">
    <name type="scientific">Prymnesium parvum</name>
    <name type="common">Toxic golden alga</name>
    <dbReference type="NCBI Taxonomy" id="97485"/>
    <lineage>
        <taxon>Eukaryota</taxon>
        <taxon>Haptista</taxon>
        <taxon>Haptophyta</taxon>
        <taxon>Prymnesiophyceae</taxon>
        <taxon>Prymnesiales</taxon>
        <taxon>Prymnesiaceae</taxon>
        <taxon>Prymnesium</taxon>
    </lineage>
</organism>
<dbReference type="InterPro" id="IPR011009">
    <property type="entry name" value="Kinase-like_dom_sf"/>
</dbReference>
<dbReference type="GO" id="GO:0046854">
    <property type="term" value="P:phosphatidylinositol phosphate biosynthetic process"/>
    <property type="evidence" value="ECO:0007669"/>
    <property type="project" value="InterPro"/>
</dbReference>